<dbReference type="GO" id="GO:0015074">
    <property type="term" value="P:DNA integration"/>
    <property type="evidence" value="ECO:0007669"/>
    <property type="project" value="InterPro"/>
</dbReference>
<dbReference type="InterPro" id="IPR036397">
    <property type="entry name" value="RNaseH_sf"/>
</dbReference>
<dbReference type="SUPFAM" id="SSF53098">
    <property type="entry name" value="Ribonuclease H-like"/>
    <property type="match status" value="1"/>
</dbReference>
<reference evidence="3" key="1">
    <citation type="submission" date="2025-08" db="UniProtKB">
        <authorList>
            <consortium name="Ensembl"/>
        </authorList>
    </citation>
    <scope>IDENTIFICATION</scope>
</reference>
<dbReference type="InterPro" id="IPR050951">
    <property type="entry name" value="Retrovirus_Pol_polyprotein"/>
</dbReference>
<dbReference type="Ensembl" id="ENSSANT00000058081.1">
    <property type="protein sequence ID" value="ENSSANP00000054597.1"/>
    <property type="gene ID" value="ENSSANG00000027335.1"/>
</dbReference>
<dbReference type="Gene3D" id="3.30.420.10">
    <property type="entry name" value="Ribonuclease H-like superfamily/Ribonuclease H"/>
    <property type="match status" value="1"/>
</dbReference>
<dbReference type="Pfam" id="PF00665">
    <property type="entry name" value="rve"/>
    <property type="match status" value="1"/>
</dbReference>
<sequence>MFPTLLWSDVWKYCKECLTCQRYKPSLSKLSGHLQSTQIVEPGYMLGVDLMGPFPKSAKQNEHLLVIVDYCSKWVELFPLRQAKAPQIARILVEEIFTRWGTPAFLVSDRGAQFTSNLLNLICKQWGVVQKLTTAYHPQTNLTERINRTLKTMMASYVADHHRQWDRWLAEFRFAINTAWQESTGYTPAEIALGRKLKGPLERAIQFRSTPDPNDIIYPTVDRHHNLIRLVKENVERAQAKQQRYYNRNRKQTQYQVGDMVWLRAHPLSRAEEGFMAKLASKWKGPARITKCLGPVNNSASFDDNPMNVDTCHVQNLKPCHGLAKSSGEGGGM</sequence>
<dbReference type="Proteomes" id="UP000472260">
    <property type="component" value="Unassembled WGS sequence"/>
</dbReference>
<dbReference type="PANTHER" id="PTHR37984:SF5">
    <property type="entry name" value="PROTEIN NYNRIN-LIKE"/>
    <property type="match status" value="1"/>
</dbReference>
<dbReference type="AlphaFoldDB" id="A0A671PEW4"/>
<dbReference type="FunFam" id="3.30.420.10:FF:000032">
    <property type="entry name" value="Retrovirus-related Pol polyprotein from transposon 297-like Protein"/>
    <property type="match status" value="1"/>
</dbReference>
<evidence type="ECO:0000313" key="4">
    <source>
        <dbReference type="Proteomes" id="UP000472260"/>
    </source>
</evidence>
<organism evidence="3 4">
    <name type="scientific">Sinocyclocheilus anshuiensis</name>
    <dbReference type="NCBI Taxonomy" id="1608454"/>
    <lineage>
        <taxon>Eukaryota</taxon>
        <taxon>Metazoa</taxon>
        <taxon>Chordata</taxon>
        <taxon>Craniata</taxon>
        <taxon>Vertebrata</taxon>
        <taxon>Euteleostomi</taxon>
        <taxon>Actinopterygii</taxon>
        <taxon>Neopterygii</taxon>
        <taxon>Teleostei</taxon>
        <taxon>Ostariophysi</taxon>
        <taxon>Cypriniformes</taxon>
        <taxon>Cyprinidae</taxon>
        <taxon>Cyprininae</taxon>
        <taxon>Sinocyclocheilus</taxon>
    </lineage>
</organism>
<feature type="domain" description="Integrase catalytic" evidence="2">
    <location>
        <begin position="38"/>
        <end position="196"/>
    </location>
</feature>
<name>A0A671PEW4_9TELE</name>
<accession>A0A671PEW4</accession>
<evidence type="ECO:0000313" key="3">
    <source>
        <dbReference type="Ensembl" id="ENSSANP00000054597.1"/>
    </source>
</evidence>
<dbReference type="InterPro" id="IPR001584">
    <property type="entry name" value="Integrase_cat-core"/>
</dbReference>
<proteinExistence type="predicted"/>
<dbReference type="GO" id="GO:0003676">
    <property type="term" value="F:nucleic acid binding"/>
    <property type="evidence" value="ECO:0007669"/>
    <property type="project" value="InterPro"/>
</dbReference>
<dbReference type="InterPro" id="IPR012337">
    <property type="entry name" value="RNaseH-like_sf"/>
</dbReference>
<keyword evidence="4" id="KW-1185">Reference proteome</keyword>
<evidence type="ECO:0000259" key="2">
    <source>
        <dbReference type="PROSITE" id="PS50994"/>
    </source>
</evidence>
<protein>
    <recommendedName>
        <fullName evidence="2">Integrase catalytic domain-containing protein</fullName>
    </recommendedName>
</protein>
<dbReference type="PANTHER" id="PTHR37984">
    <property type="entry name" value="PROTEIN CBG26694"/>
    <property type="match status" value="1"/>
</dbReference>
<reference evidence="3" key="2">
    <citation type="submission" date="2025-09" db="UniProtKB">
        <authorList>
            <consortium name="Ensembl"/>
        </authorList>
    </citation>
    <scope>IDENTIFICATION</scope>
</reference>
<feature type="coiled-coil region" evidence="1">
    <location>
        <begin position="221"/>
        <end position="248"/>
    </location>
</feature>
<keyword evidence="1" id="KW-0175">Coiled coil</keyword>
<evidence type="ECO:0000256" key="1">
    <source>
        <dbReference type="SAM" id="Coils"/>
    </source>
</evidence>
<dbReference type="PROSITE" id="PS50994">
    <property type="entry name" value="INTEGRASE"/>
    <property type="match status" value="1"/>
</dbReference>